<gene>
    <name evidence="1" type="ORF">NLU13_5612</name>
</gene>
<keyword evidence="2" id="KW-1185">Reference proteome</keyword>
<name>A0AA39GHZ8_SARSR</name>
<evidence type="ECO:0000313" key="1">
    <source>
        <dbReference type="EMBL" id="KAK0387299.1"/>
    </source>
</evidence>
<accession>A0AA39GHZ8</accession>
<dbReference type="AlphaFoldDB" id="A0AA39GHZ8"/>
<dbReference type="Proteomes" id="UP001175261">
    <property type="component" value="Unassembled WGS sequence"/>
</dbReference>
<reference evidence="1" key="1">
    <citation type="submission" date="2022-10" db="EMBL/GenBank/DDBJ databases">
        <title>Determination and structural analysis of whole genome sequence of Sarocladium strictum F4-1.</title>
        <authorList>
            <person name="Hu L."/>
            <person name="Jiang Y."/>
        </authorList>
    </citation>
    <scope>NUCLEOTIDE SEQUENCE</scope>
    <source>
        <strain evidence="1">F4-1</strain>
    </source>
</reference>
<dbReference type="EMBL" id="JAPDFR010000004">
    <property type="protein sequence ID" value="KAK0387299.1"/>
    <property type="molecule type" value="Genomic_DNA"/>
</dbReference>
<protein>
    <submittedName>
        <fullName evidence="1">Uncharacterized protein</fullName>
    </submittedName>
</protein>
<organism evidence="1 2">
    <name type="scientific">Sarocladium strictum</name>
    <name type="common">Black bundle disease fungus</name>
    <name type="synonym">Acremonium strictum</name>
    <dbReference type="NCBI Taxonomy" id="5046"/>
    <lineage>
        <taxon>Eukaryota</taxon>
        <taxon>Fungi</taxon>
        <taxon>Dikarya</taxon>
        <taxon>Ascomycota</taxon>
        <taxon>Pezizomycotina</taxon>
        <taxon>Sordariomycetes</taxon>
        <taxon>Hypocreomycetidae</taxon>
        <taxon>Hypocreales</taxon>
        <taxon>Sarocladiaceae</taxon>
        <taxon>Sarocladium</taxon>
    </lineage>
</organism>
<sequence>MPHASLDKVYVLLYRDDITATAIAVFSDLQDANHQCLQQATQSGLDLTSESSTTGPDKGALLPIEPIRWDTADGASCWVEEHEIAPKRILTPPPTQAAI</sequence>
<evidence type="ECO:0000313" key="2">
    <source>
        <dbReference type="Proteomes" id="UP001175261"/>
    </source>
</evidence>
<comment type="caution">
    <text evidence="1">The sequence shown here is derived from an EMBL/GenBank/DDBJ whole genome shotgun (WGS) entry which is preliminary data.</text>
</comment>
<proteinExistence type="predicted"/>